<dbReference type="SUPFAM" id="SSF53335">
    <property type="entry name" value="S-adenosyl-L-methionine-dependent methyltransferases"/>
    <property type="match status" value="1"/>
</dbReference>
<dbReference type="PANTHER" id="PTHR34203:SF15">
    <property type="entry name" value="SLL1173 PROTEIN"/>
    <property type="match status" value="1"/>
</dbReference>
<dbReference type="EMBL" id="HBER01042645">
    <property type="protein sequence ID" value="CAD8546211.1"/>
    <property type="molecule type" value="Transcribed_RNA"/>
</dbReference>
<dbReference type="Gene3D" id="3.40.50.150">
    <property type="entry name" value="Vaccinia Virus protein VP39"/>
    <property type="match status" value="1"/>
</dbReference>
<protein>
    <recommendedName>
        <fullName evidence="1">Methyltransferase FkbM domain-containing protein</fullName>
    </recommendedName>
</protein>
<dbReference type="Pfam" id="PF05050">
    <property type="entry name" value="Methyltransf_21"/>
    <property type="match status" value="1"/>
</dbReference>
<gene>
    <name evidence="2" type="ORF">CLEP1334_LOCUS21501</name>
</gene>
<dbReference type="PANTHER" id="PTHR34203">
    <property type="entry name" value="METHYLTRANSFERASE, FKBM FAMILY PROTEIN"/>
    <property type="match status" value="1"/>
</dbReference>
<sequence>MHVPDIPVALVREMAATFGLNVSLEELLQGRGSVRQVGFGNTTLSFISDQHDTSVGQIQRENARARSRSGYRAATRLGGGADSGGVVVDVGANLGDFSMYVAKLRPRMQILAVEPSPATFAYLLWNLLLNGVPILRPREFGVAGGRGGVLPMHRVASNESLTLFYRASASFTSVAYGKAELERDGDPRKHFRWAKGWSALEVQPLHLPRFLHAHGVHQLEWLKVDCEGCEYRLLPEMSSSGWLEQGRTRLLGGELHPHIRRGSRLADSAAVRAVLERRGCTPPVKVSDRVWHDYECDAASA</sequence>
<accession>A0A7S0P1U4</accession>
<dbReference type="NCBIfam" id="TIGR01444">
    <property type="entry name" value="fkbM_fam"/>
    <property type="match status" value="1"/>
</dbReference>
<dbReference type="InterPro" id="IPR006342">
    <property type="entry name" value="FkbM_mtfrase"/>
</dbReference>
<evidence type="ECO:0000313" key="2">
    <source>
        <dbReference type="EMBL" id="CAD8546211.1"/>
    </source>
</evidence>
<feature type="domain" description="Methyltransferase FkbM" evidence="1">
    <location>
        <begin position="89"/>
        <end position="277"/>
    </location>
</feature>
<dbReference type="AlphaFoldDB" id="A0A7S0P1U4"/>
<reference evidence="2" key="1">
    <citation type="submission" date="2021-01" db="EMBL/GenBank/DDBJ databases">
        <authorList>
            <person name="Corre E."/>
            <person name="Pelletier E."/>
            <person name="Niang G."/>
            <person name="Scheremetjew M."/>
            <person name="Finn R."/>
            <person name="Kale V."/>
            <person name="Holt S."/>
            <person name="Cochrane G."/>
            <person name="Meng A."/>
            <person name="Brown T."/>
            <person name="Cohen L."/>
        </authorList>
    </citation>
    <scope>NUCLEOTIDE SEQUENCE</scope>
    <source>
        <strain evidence="2">RCC1130</strain>
    </source>
</reference>
<dbReference type="InterPro" id="IPR029063">
    <property type="entry name" value="SAM-dependent_MTases_sf"/>
</dbReference>
<proteinExistence type="predicted"/>
<dbReference type="InterPro" id="IPR052514">
    <property type="entry name" value="SAM-dependent_MTase"/>
</dbReference>
<name>A0A7S0P1U4_9EUKA</name>
<evidence type="ECO:0000259" key="1">
    <source>
        <dbReference type="Pfam" id="PF05050"/>
    </source>
</evidence>
<organism evidence="2">
    <name type="scientific">Calcidiscus leptoporus</name>
    <dbReference type="NCBI Taxonomy" id="127549"/>
    <lineage>
        <taxon>Eukaryota</taxon>
        <taxon>Haptista</taxon>
        <taxon>Haptophyta</taxon>
        <taxon>Prymnesiophyceae</taxon>
        <taxon>Coccolithales</taxon>
        <taxon>Calcidiscaceae</taxon>
        <taxon>Calcidiscus</taxon>
    </lineage>
</organism>